<gene>
    <name evidence="2" type="ORF">EDB81DRAFT_795660</name>
</gene>
<dbReference type="Proteomes" id="UP000738349">
    <property type="component" value="Unassembled WGS sequence"/>
</dbReference>
<dbReference type="Pfam" id="PF11951">
    <property type="entry name" value="Fungal_trans_2"/>
    <property type="match status" value="1"/>
</dbReference>
<sequence length="325" mass="36741">MRSLQLLHHYCSNAYSVLARGPETTELWKEVVPHIACSHECLMHGLLALSALHYAHHHPDQRKEYGIISSAYQDLALQHFSVSLHTINEENCEAFFLLASFIVVLAMATIANPQDADKIVTAKDVASMFSLMPGIQTILDFKPMERWRQHGPLGALLQEFEEPPQISDGMFQRRMEQLSALAREISPRFTVINERSACLLAIESLASTYSIATNNNSCLSARWVWAWPNTLPQLFIDMIGNSYPLALVILAHYAALTRPFEHDSWVSQGWSTSVLDVVERNLNTSWKDWLLWPKECLKNGHIVEDTDEHTHLMDTGEPGGHQATD</sequence>
<accession>A0A9P9ET24</accession>
<dbReference type="OrthoDB" id="3546279at2759"/>
<keyword evidence="3" id="KW-1185">Reference proteome</keyword>
<name>A0A9P9ET24_9HYPO</name>
<dbReference type="PANTHER" id="PTHR47784">
    <property type="entry name" value="STEROL UPTAKE CONTROL PROTEIN 2"/>
    <property type="match status" value="1"/>
</dbReference>
<dbReference type="InterPro" id="IPR021858">
    <property type="entry name" value="Fun_TF"/>
</dbReference>
<reference evidence="2" key="1">
    <citation type="journal article" date="2021" name="Nat. Commun.">
        <title>Genetic determinants of endophytism in the Arabidopsis root mycobiome.</title>
        <authorList>
            <person name="Mesny F."/>
            <person name="Miyauchi S."/>
            <person name="Thiergart T."/>
            <person name="Pickel B."/>
            <person name="Atanasova L."/>
            <person name="Karlsson M."/>
            <person name="Huettel B."/>
            <person name="Barry K.W."/>
            <person name="Haridas S."/>
            <person name="Chen C."/>
            <person name="Bauer D."/>
            <person name="Andreopoulos W."/>
            <person name="Pangilinan J."/>
            <person name="LaButti K."/>
            <person name="Riley R."/>
            <person name="Lipzen A."/>
            <person name="Clum A."/>
            <person name="Drula E."/>
            <person name="Henrissat B."/>
            <person name="Kohler A."/>
            <person name="Grigoriev I.V."/>
            <person name="Martin F.M."/>
            <person name="Hacquard S."/>
        </authorList>
    </citation>
    <scope>NUCLEOTIDE SEQUENCE</scope>
    <source>
        <strain evidence="2">MPI-CAGE-AT-0147</strain>
    </source>
</reference>
<dbReference type="PANTHER" id="PTHR47784:SF5">
    <property type="entry name" value="STEROL UPTAKE CONTROL PROTEIN 2"/>
    <property type="match status" value="1"/>
</dbReference>
<evidence type="ECO:0000313" key="3">
    <source>
        <dbReference type="Proteomes" id="UP000738349"/>
    </source>
</evidence>
<proteinExistence type="predicted"/>
<dbReference type="AlphaFoldDB" id="A0A9P9ET24"/>
<evidence type="ECO:0000256" key="1">
    <source>
        <dbReference type="ARBA" id="ARBA00023242"/>
    </source>
</evidence>
<protein>
    <submittedName>
        <fullName evidence="2">Uncharacterized protein</fullName>
    </submittedName>
</protein>
<evidence type="ECO:0000313" key="2">
    <source>
        <dbReference type="EMBL" id="KAH7143425.1"/>
    </source>
</evidence>
<comment type="caution">
    <text evidence="2">The sequence shown here is derived from an EMBL/GenBank/DDBJ whole genome shotgun (WGS) entry which is preliminary data.</text>
</comment>
<keyword evidence="1" id="KW-0539">Nucleus</keyword>
<dbReference type="GO" id="GO:0001228">
    <property type="term" value="F:DNA-binding transcription activator activity, RNA polymerase II-specific"/>
    <property type="evidence" value="ECO:0007669"/>
    <property type="project" value="TreeGrafter"/>
</dbReference>
<organism evidence="2 3">
    <name type="scientific">Dactylonectria macrodidyma</name>
    <dbReference type="NCBI Taxonomy" id="307937"/>
    <lineage>
        <taxon>Eukaryota</taxon>
        <taxon>Fungi</taxon>
        <taxon>Dikarya</taxon>
        <taxon>Ascomycota</taxon>
        <taxon>Pezizomycotina</taxon>
        <taxon>Sordariomycetes</taxon>
        <taxon>Hypocreomycetidae</taxon>
        <taxon>Hypocreales</taxon>
        <taxon>Nectriaceae</taxon>
        <taxon>Dactylonectria</taxon>
    </lineage>
</organism>
<dbReference type="EMBL" id="JAGMUV010000009">
    <property type="protein sequence ID" value="KAH7143425.1"/>
    <property type="molecule type" value="Genomic_DNA"/>
</dbReference>
<dbReference type="InterPro" id="IPR053157">
    <property type="entry name" value="Sterol_Uptake_Regulator"/>
</dbReference>